<dbReference type="SUPFAM" id="SSF54427">
    <property type="entry name" value="NTF2-like"/>
    <property type="match status" value="1"/>
</dbReference>
<dbReference type="Proteomes" id="UP000076335">
    <property type="component" value="Unassembled WGS sequence"/>
</dbReference>
<gene>
    <name evidence="1" type="ORF">AUP42_04455</name>
</gene>
<reference evidence="1 2" key="1">
    <citation type="submission" date="2015-12" db="EMBL/GenBank/DDBJ databases">
        <title>Genome sequence of Thalassospira lucentensis MCCC 1A02072.</title>
        <authorList>
            <person name="Lu L."/>
            <person name="Lai Q."/>
            <person name="Shao Z."/>
            <person name="Qian P."/>
        </authorList>
    </citation>
    <scope>NUCLEOTIDE SEQUENCE [LARGE SCALE GENOMIC DNA]</scope>
    <source>
        <strain evidence="1 2">MCCC 1A02072</strain>
    </source>
</reference>
<dbReference type="InterPro" id="IPR032710">
    <property type="entry name" value="NTF2-like_dom_sf"/>
</dbReference>
<dbReference type="GO" id="GO:0030638">
    <property type="term" value="P:polyketide metabolic process"/>
    <property type="evidence" value="ECO:0007669"/>
    <property type="project" value="InterPro"/>
</dbReference>
<proteinExistence type="predicted"/>
<dbReference type="InterPro" id="IPR009959">
    <property type="entry name" value="Cyclase_SnoaL-like"/>
</dbReference>
<dbReference type="EMBL" id="LPVY01000021">
    <property type="protein sequence ID" value="KZB62431.1"/>
    <property type="molecule type" value="Genomic_DNA"/>
</dbReference>
<evidence type="ECO:0000313" key="1">
    <source>
        <dbReference type="EMBL" id="KZB62431.1"/>
    </source>
</evidence>
<dbReference type="Gene3D" id="3.10.450.50">
    <property type="match status" value="1"/>
</dbReference>
<dbReference type="OrthoDB" id="8849037at2"/>
<accession>A0A154L3M1</accession>
<sequence>MTDQINTPAITGVSDPDRNAIEALYRAFSKGADLLDEAVCSDWQDIPLAPGQEPGRDGMKPLIRAFQAAFPDVKIIVHEMIGGPGRVAVRAEITGTHSGEWFGIAPTGRAFRMPIHEFHYVENGKVTHTWHLEDWLGWLYQVGAWPITDQEASQ</sequence>
<dbReference type="RefSeq" id="WP_062952997.1">
    <property type="nucleotide sequence ID" value="NZ_LPVY01000021.1"/>
</dbReference>
<protein>
    <submittedName>
        <fullName evidence="1">Ester cyclase</fullName>
    </submittedName>
</protein>
<dbReference type="PANTHER" id="PTHR38436">
    <property type="entry name" value="POLYKETIDE CYCLASE SNOAL-LIKE DOMAIN"/>
    <property type="match status" value="1"/>
</dbReference>
<dbReference type="PANTHER" id="PTHR38436:SF1">
    <property type="entry name" value="ESTER CYCLASE"/>
    <property type="match status" value="1"/>
</dbReference>
<organism evidence="1 2">
    <name type="scientific">Thalassospira lucentensis</name>
    <dbReference type="NCBI Taxonomy" id="168935"/>
    <lineage>
        <taxon>Bacteria</taxon>
        <taxon>Pseudomonadati</taxon>
        <taxon>Pseudomonadota</taxon>
        <taxon>Alphaproteobacteria</taxon>
        <taxon>Rhodospirillales</taxon>
        <taxon>Thalassospiraceae</taxon>
        <taxon>Thalassospira</taxon>
    </lineage>
</organism>
<dbReference type="AlphaFoldDB" id="A0A154L3M1"/>
<comment type="caution">
    <text evidence="1">The sequence shown here is derived from an EMBL/GenBank/DDBJ whole genome shotgun (WGS) entry which is preliminary data.</text>
</comment>
<dbReference type="Pfam" id="PF07366">
    <property type="entry name" value="SnoaL"/>
    <property type="match status" value="1"/>
</dbReference>
<name>A0A154L3M1_9PROT</name>
<evidence type="ECO:0000313" key="2">
    <source>
        <dbReference type="Proteomes" id="UP000076335"/>
    </source>
</evidence>